<gene>
    <name evidence="1" type="ORF">F2P47_17225</name>
</gene>
<comment type="caution">
    <text evidence="1">The sequence shown here is derived from an EMBL/GenBank/DDBJ whole genome shotgun (WGS) entry which is preliminary data.</text>
</comment>
<dbReference type="RefSeq" id="WP_152217633.1">
    <property type="nucleotide sequence ID" value="NZ_WESC01000024.1"/>
</dbReference>
<dbReference type="Proteomes" id="UP000468901">
    <property type="component" value="Unassembled WGS sequence"/>
</dbReference>
<dbReference type="AlphaFoldDB" id="A0A6N6VCI1"/>
<organism evidence="1 2">
    <name type="scientific">Parvibaculum sedimenti</name>
    <dbReference type="NCBI Taxonomy" id="2608632"/>
    <lineage>
        <taxon>Bacteria</taxon>
        <taxon>Pseudomonadati</taxon>
        <taxon>Pseudomonadota</taxon>
        <taxon>Alphaproteobacteria</taxon>
        <taxon>Hyphomicrobiales</taxon>
        <taxon>Parvibaculaceae</taxon>
        <taxon>Parvibaculum</taxon>
    </lineage>
</organism>
<accession>A0A6N6VCI1</accession>
<evidence type="ECO:0000313" key="2">
    <source>
        <dbReference type="Proteomes" id="UP000468901"/>
    </source>
</evidence>
<protein>
    <recommendedName>
        <fullName evidence="3">DNA helicase</fullName>
    </recommendedName>
</protein>
<keyword evidence="2" id="KW-1185">Reference proteome</keyword>
<evidence type="ECO:0000313" key="1">
    <source>
        <dbReference type="EMBL" id="KAB7738425.1"/>
    </source>
</evidence>
<reference evidence="1 2" key="1">
    <citation type="submission" date="2019-09" db="EMBL/GenBank/DDBJ databases">
        <title>Parvibaculum sedimenti sp. nov., isolated from sediment.</title>
        <authorList>
            <person name="Wang Y."/>
        </authorList>
    </citation>
    <scope>NUCLEOTIDE SEQUENCE [LARGE SCALE GENOMIC DNA]</scope>
    <source>
        <strain evidence="1 2">HXT-9</strain>
    </source>
</reference>
<sequence>MDSINSDVDAELASIPEICIQAEIARYITFATHQCDIAVIADLVVHNPLQTGLEDLTLHLTAEPKVLGDRVWRIDRIGAESEFHLRDRRVSIAGGLLDSLTERMRAEVTLQLRKGETVLAESCHPIIALARNEWGGSNYMPELLAAFVTPNDPAVQRILKEASLVLEASGKSGALDGYQSKSRKRSWEIVSGLWAAVSRRGLTYAEPPASFGRHGQKIRLPSMIEEQGLATCLDTALLFAAAIEQAGLNPVVVFTEDHALTGAWLQPQTLRTLTTEDPIDIRKAIAQDELVLFETTMATGGHAMPFSRAIAEGRRQVSEANENAFVYAIDIRQARGRDIQPLSSLVRAAAGDGGQGRILPEQPLRSMKRQIFPPSTLTRSLKRRRKRQRSGLSDGSAVCLISPSAIGFSI</sequence>
<evidence type="ECO:0008006" key="3">
    <source>
        <dbReference type="Google" id="ProtNLM"/>
    </source>
</evidence>
<dbReference type="EMBL" id="WESC01000024">
    <property type="protein sequence ID" value="KAB7738425.1"/>
    <property type="molecule type" value="Genomic_DNA"/>
</dbReference>
<proteinExistence type="predicted"/>
<name>A0A6N6VCI1_9HYPH</name>